<evidence type="ECO:0000259" key="5">
    <source>
        <dbReference type="Pfam" id="PF02558"/>
    </source>
</evidence>
<reference evidence="8" key="1">
    <citation type="journal article" date="2013" name="Genome Announc.">
        <title>Draft genome sequence of the grapevine dieback fungus Eutypa lata UCR-EL1.</title>
        <authorList>
            <person name="Blanco-Ulate B."/>
            <person name="Rolshausen P.E."/>
            <person name="Cantu D."/>
        </authorList>
    </citation>
    <scope>NUCLEOTIDE SEQUENCE [LARGE SCALE GENOMIC DNA]</scope>
    <source>
        <strain evidence="8">UCR-EL1</strain>
    </source>
</reference>
<dbReference type="InterPro" id="IPR013328">
    <property type="entry name" value="6PGD_dom2"/>
</dbReference>
<evidence type="ECO:0000313" key="7">
    <source>
        <dbReference type="EMBL" id="EMR67523.1"/>
    </source>
</evidence>
<dbReference type="EMBL" id="KB706412">
    <property type="protein sequence ID" value="EMR67523.1"/>
    <property type="molecule type" value="Genomic_DNA"/>
</dbReference>
<dbReference type="AlphaFoldDB" id="M7SSP5"/>
<protein>
    <submittedName>
        <fullName evidence="7">Putative 2-dehydropantoate 2-reductase protein</fullName>
    </submittedName>
</protein>
<evidence type="ECO:0000313" key="8">
    <source>
        <dbReference type="Proteomes" id="UP000012174"/>
    </source>
</evidence>
<feature type="domain" description="Ketopantoate reductase N-terminal" evidence="5">
    <location>
        <begin position="55"/>
        <end position="110"/>
    </location>
</feature>
<gene>
    <name evidence="7" type="ORF">UCREL1_5477</name>
</gene>
<evidence type="ECO:0000256" key="1">
    <source>
        <dbReference type="ARBA" id="ARBA00007870"/>
    </source>
</evidence>
<dbReference type="OMA" id="TTVCLMT"/>
<sequence>MLTHHYPSASTKWFLEGKAIDLHDARGNLISSHPILCPEYIGPRMGVPTISRWQGEVLDNIIVNTSSVALYPTLRALRHCIDNRTVICLIHEGLGVAEKLNEDVFDDPAFRPTYVLGHLTHKLSRHMGKAMALRNKSSNGVLLLSTSPRAAEEGIDEREDTTGHRSLELAQRRHIMGLLSTSEALHPVGLSWTKFLHRKLPGMIWSAAADTTSVILGCRYDQILEDSHARKLWNGLLDETLHIAASLPEFQAQNQSQDVRPGQGQGHEEKWLAPFLHRRDQFRASLGRRLRRRRTTYSEWISAIRRGDVTPVNFVNGYFVKRAQELGLDHKINSMAISMVKARHQARLRELRSDIPFGYRPYMSDGDRLGGREFEGDDYGGDGGDGGGEDWDFDLDL</sequence>
<dbReference type="KEGG" id="ela:UCREL1_5477"/>
<dbReference type="Pfam" id="PF02558">
    <property type="entry name" value="ApbA"/>
    <property type="match status" value="1"/>
</dbReference>
<keyword evidence="3" id="KW-0560">Oxidoreductase</keyword>
<dbReference type="eggNOG" id="ENOG502QPT5">
    <property type="taxonomic scope" value="Eukaryota"/>
</dbReference>
<comment type="similarity">
    <text evidence="1">Belongs to the ketopantoate reductase family.</text>
</comment>
<evidence type="ECO:0000259" key="6">
    <source>
        <dbReference type="Pfam" id="PF08546"/>
    </source>
</evidence>
<dbReference type="GO" id="GO:0008677">
    <property type="term" value="F:2-dehydropantoate 2-reductase activity"/>
    <property type="evidence" value="ECO:0007669"/>
    <property type="project" value="TreeGrafter"/>
</dbReference>
<dbReference type="STRING" id="1287681.M7SSP5"/>
<dbReference type="Proteomes" id="UP000012174">
    <property type="component" value="Unassembled WGS sequence"/>
</dbReference>
<accession>M7SSP5</accession>
<dbReference type="GO" id="GO:0050661">
    <property type="term" value="F:NADP binding"/>
    <property type="evidence" value="ECO:0007669"/>
    <property type="project" value="TreeGrafter"/>
</dbReference>
<dbReference type="InterPro" id="IPR050838">
    <property type="entry name" value="Ketopantoate_reductase"/>
</dbReference>
<dbReference type="InterPro" id="IPR013332">
    <property type="entry name" value="KPR_N"/>
</dbReference>
<feature type="region of interest" description="Disordered" evidence="4">
    <location>
        <begin position="368"/>
        <end position="397"/>
    </location>
</feature>
<evidence type="ECO:0000256" key="2">
    <source>
        <dbReference type="ARBA" id="ARBA00022857"/>
    </source>
</evidence>
<dbReference type="InterPro" id="IPR008927">
    <property type="entry name" value="6-PGluconate_DH-like_C_sf"/>
</dbReference>
<dbReference type="Pfam" id="PF08546">
    <property type="entry name" value="ApbA_C"/>
    <property type="match status" value="1"/>
</dbReference>
<organism evidence="7 8">
    <name type="scientific">Eutypa lata (strain UCR-EL1)</name>
    <name type="common">Grapevine dieback disease fungus</name>
    <name type="synonym">Eutypa armeniacae</name>
    <dbReference type="NCBI Taxonomy" id="1287681"/>
    <lineage>
        <taxon>Eukaryota</taxon>
        <taxon>Fungi</taxon>
        <taxon>Dikarya</taxon>
        <taxon>Ascomycota</taxon>
        <taxon>Pezizomycotina</taxon>
        <taxon>Sordariomycetes</taxon>
        <taxon>Xylariomycetidae</taxon>
        <taxon>Xylariales</taxon>
        <taxon>Diatrypaceae</taxon>
        <taxon>Eutypa</taxon>
    </lineage>
</organism>
<dbReference type="HOGENOM" id="CLU_694507_0_0_1"/>
<keyword evidence="8" id="KW-1185">Reference proteome</keyword>
<dbReference type="GO" id="GO:0005739">
    <property type="term" value="C:mitochondrion"/>
    <property type="evidence" value="ECO:0007669"/>
    <property type="project" value="TreeGrafter"/>
</dbReference>
<dbReference type="Gene3D" id="1.10.1040.10">
    <property type="entry name" value="N-(1-d-carboxylethyl)-l-norvaline Dehydrogenase, domain 2"/>
    <property type="match status" value="1"/>
</dbReference>
<feature type="domain" description="Ketopantoate reductase C-terminal" evidence="6">
    <location>
        <begin position="199"/>
        <end position="343"/>
    </location>
</feature>
<keyword evidence="2" id="KW-0521">NADP</keyword>
<dbReference type="PANTHER" id="PTHR43765">
    <property type="entry name" value="2-DEHYDROPANTOATE 2-REDUCTASE-RELATED"/>
    <property type="match status" value="1"/>
</dbReference>
<name>M7SSP5_EUTLA</name>
<dbReference type="InterPro" id="IPR013752">
    <property type="entry name" value="KPA_reductase"/>
</dbReference>
<dbReference type="OrthoDB" id="73846at2759"/>
<dbReference type="PANTHER" id="PTHR43765:SF2">
    <property type="entry name" value="2-DEHYDROPANTOATE 2-REDUCTASE"/>
    <property type="match status" value="1"/>
</dbReference>
<proteinExistence type="inferred from homology"/>
<evidence type="ECO:0000256" key="3">
    <source>
        <dbReference type="ARBA" id="ARBA00023002"/>
    </source>
</evidence>
<evidence type="ECO:0000256" key="4">
    <source>
        <dbReference type="SAM" id="MobiDB-lite"/>
    </source>
</evidence>
<dbReference type="SUPFAM" id="SSF48179">
    <property type="entry name" value="6-phosphogluconate dehydrogenase C-terminal domain-like"/>
    <property type="match status" value="1"/>
</dbReference>
<feature type="compositionally biased region" description="Acidic residues" evidence="4">
    <location>
        <begin position="387"/>
        <end position="397"/>
    </location>
</feature>